<dbReference type="PANTHER" id="PTHR31272">
    <property type="entry name" value="CYTOCHROME C-TYPE BIOGENESIS PROTEIN HI_1454-RELATED"/>
    <property type="match status" value="1"/>
</dbReference>
<keyword evidence="4 6" id="KW-1133">Transmembrane helix</keyword>
<evidence type="ECO:0000256" key="5">
    <source>
        <dbReference type="ARBA" id="ARBA00023136"/>
    </source>
</evidence>
<gene>
    <name evidence="8" type="ORF">SAMN04489842_1969</name>
</gene>
<dbReference type="OrthoDB" id="205803at2157"/>
<keyword evidence="5 6" id="KW-0472">Membrane</keyword>
<feature type="transmembrane region" description="Helical" evidence="6">
    <location>
        <begin position="85"/>
        <end position="107"/>
    </location>
</feature>
<accession>A0A1H1FHG6</accession>
<dbReference type="EMBL" id="FNLC01000002">
    <property type="protein sequence ID" value="SDR00310.1"/>
    <property type="molecule type" value="Genomic_DNA"/>
</dbReference>
<dbReference type="GO" id="GO:0017004">
    <property type="term" value="P:cytochrome complex assembly"/>
    <property type="evidence" value="ECO:0007669"/>
    <property type="project" value="InterPro"/>
</dbReference>
<protein>
    <submittedName>
        <fullName evidence="8">Cytochrome c-type biogenesis protein</fullName>
    </submittedName>
</protein>
<name>A0A1H1FHG6_NATTX</name>
<feature type="transmembrane region" description="Helical" evidence="6">
    <location>
        <begin position="160"/>
        <end position="185"/>
    </location>
</feature>
<feature type="transmembrane region" description="Helical" evidence="6">
    <location>
        <begin position="127"/>
        <end position="154"/>
    </location>
</feature>
<dbReference type="STRING" id="1095778.SAMN04489842_1969"/>
<evidence type="ECO:0000259" key="7">
    <source>
        <dbReference type="Pfam" id="PF02683"/>
    </source>
</evidence>
<reference evidence="9" key="1">
    <citation type="submission" date="2016-10" db="EMBL/GenBank/DDBJ databases">
        <authorList>
            <person name="Varghese N."/>
            <person name="Submissions S."/>
        </authorList>
    </citation>
    <scope>NUCLEOTIDE SEQUENCE [LARGE SCALE GENOMIC DNA]</scope>
    <source>
        <strain evidence="9">DSM 24767</strain>
    </source>
</reference>
<feature type="transmembrane region" description="Helical" evidence="6">
    <location>
        <begin position="12"/>
        <end position="37"/>
    </location>
</feature>
<evidence type="ECO:0000313" key="9">
    <source>
        <dbReference type="Proteomes" id="UP000198848"/>
    </source>
</evidence>
<dbReference type="InterPro" id="IPR003834">
    <property type="entry name" value="Cyt_c_assmbl_TM_dom"/>
</dbReference>
<dbReference type="Pfam" id="PF02683">
    <property type="entry name" value="DsbD_TM"/>
    <property type="match status" value="1"/>
</dbReference>
<feature type="transmembrane region" description="Helical" evidence="6">
    <location>
        <begin position="206"/>
        <end position="227"/>
    </location>
</feature>
<proteinExistence type="inferred from homology"/>
<evidence type="ECO:0000256" key="1">
    <source>
        <dbReference type="ARBA" id="ARBA00004141"/>
    </source>
</evidence>
<sequence>MIELSELRLGFVFMAGVMTFFAPCAYPMLPGYVAYFLGDDGAASGRATLWRAAKVSLVASSGMFVVYLGIVGVAVSVGAQYLQRLVLLGAGTGLLLIALGVVMLGGFAHLSRLTISLPERRRSYRGYLTFGAVYAVAAAGCTAPLFVAVVVSSFTTGTTAALVTFGAYAGGMATMFVLVTMATAVGREALLEVIVPRGPWLERAAGVLLIVAGIVQLYLFLVPYGGLAQLGLA</sequence>
<dbReference type="GO" id="GO:0016020">
    <property type="term" value="C:membrane"/>
    <property type="evidence" value="ECO:0007669"/>
    <property type="project" value="UniProtKB-SubCell"/>
</dbReference>
<organism evidence="8 9">
    <name type="scientific">Natronobacterium texcoconense</name>
    <dbReference type="NCBI Taxonomy" id="1095778"/>
    <lineage>
        <taxon>Archaea</taxon>
        <taxon>Methanobacteriati</taxon>
        <taxon>Methanobacteriota</taxon>
        <taxon>Stenosarchaea group</taxon>
        <taxon>Halobacteria</taxon>
        <taxon>Halobacteriales</taxon>
        <taxon>Natrialbaceae</taxon>
        <taxon>Natronobacterium</taxon>
    </lineage>
</organism>
<dbReference type="Proteomes" id="UP000198848">
    <property type="component" value="Unassembled WGS sequence"/>
</dbReference>
<evidence type="ECO:0000256" key="2">
    <source>
        <dbReference type="ARBA" id="ARBA00006143"/>
    </source>
</evidence>
<evidence type="ECO:0000256" key="6">
    <source>
        <dbReference type="SAM" id="Phobius"/>
    </source>
</evidence>
<keyword evidence="9" id="KW-1185">Reference proteome</keyword>
<keyword evidence="3 6" id="KW-0812">Transmembrane</keyword>
<feature type="transmembrane region" description="Helical" evidence="6">
    <location>
        <begin position="57"/>
        <end position="79"/>
    </location>
</feature>
<dbReference type="RefSeq" id="WP_090380950.1">
    <property type="nucleotide sequence ID" value="NZ_FNLC01000002.1"/>
</dbReference>
<dbReference type="PANTHER" id="PTHR31272:SF9">
    <property type="entry name" value="BLL1027 PROTEIN"/>
    <property type="match status" value="1"/>
</dbReference>
<comment type="similarity">
    <text evidence="2">Belongs to the DsbD family.</text>
</comment>
<evidence type="ECO:0000256" key="3">
    <source>
        <dbReference type="ARBA" id="ARBA00022692"/>
    </source>
</evidence>
<comment type="subcellular location">
    <subcellularLocation>
        <location evidence="1">Membrane</location>
        <topology evidence="1">Multi-pass membrane protein</topology>
    </subcellularLocation>
</comment>
<evidence type="ECO:0000313" key="8">
    <source>
        <dbReference type="EMBL" id="SDR00310.1"/>
    </source>
</evidence>
<dbReference type="InterPro" id="IPR051790">
    <property type="entry name" value="Cytochrome_c-biogenesis_DsbD"/>
</dbReference>
<evidence type="ECO:0000256" key="4">
    <source>
        <dbReference type="ARBA" id="ARBA00022989"/>
    </source>
</evidence>
<dbReference type="AlphaFoldDB" id="A0A1H1FHG6"/>
<feature type="domain" description="Cytochrome C biogenesis protein transmembrane" evidence="7">
    <location>
        <begin position="9"/>
        <end position="184"/>
    </location>
</feature>